<dbReference type="OrthoDB" id="7159040at2"/>
<evidence type="ECO:0000256" key="2">
    <source>
        <dbReference type="SAM" id="MobiDB-lite"/>
    </source>
</evidence>
<gene>
    <name evidence="4" type="ORF">GHC57_15880</name>
</gene>
<dbReference type="RefSeq" id="WP_153346033.1">
    <property type="nucleotide sequence ID" value="NZ_WIVE01000065.1"/>
</dbReference>
<sequence>MKVGIVLAVMLAMGPVMAGGAARAAADAAGPEASEPAVAGLAAFDGTWQTPDGRWRLRIENGTATILAGGDGRRPVGSEILRLTAVDGSTARGTYRFSNGGWGSVTASVAGGALRLSSGATSWAWQRVAASPVAEPASAAPAGQAAPSSTPAAPPAGAWGADPAVRETLARVMRDHPATDAYRECRQAHGPLDAATAMVLLEGTRLTVERHGRTVERLVTSGMIQPDRVCLDSPIQCGQLYYCASDEALFFVRRDLIVAVNPVGEVAAVQAHLTDPVAPEGPPWVSVVDQPCQVVRAWPGTDRVVWTGACARGKATGPGVLTWMQGPSVLGRTRVGPDWALHLDEGVLKLDLDLSAFRFSLSACGMQGDYRHVQVLAPEGMPPAVFEGPWVVDRLMTRAAAYATTLCPIPDRGVNNIAVSIATAERPDQPLVTGRNYERDALTWREFRNAPAAAAERAIQQEERARVQQAQREAAQARERQLMDLYRALRADLVNQARSFLSTGEANLPMLAAALDEDELGVLDRLERGAWLRLEPASGVQTVEHEGDRHYAATYAVGSPFARLEADMRSQRDFSWENWFDQTQATPPRRTTLTCLFEDTDAIPRESRLVEVRLLDFSSAGQRTTIRLLCE</sequence>
<evidence type="ECO:0000256" key="1">
    <source>
        <dbReference type="SAM" id="Coils"/>
    </source>
</evidence>
<keyword evidence="1" id="KW-0175">Coiled coil</keyword>
<comment type="caution">
    <text evidence="4">The sequence shown here is derived from an EMBL/GenBank/DDBJ whole genome shotgun (WGS) entry which is preliminary data.</text>
</comment>
<evidence type="ECO:0000256" key="3">
    <source>
        <dbReference type="SAM" id="SignalP"/>
    </source>
</evidence>
<dbReference type="EMBL" id="WIVE01000065">
    <property type="protein sequence ID" value="MQX38000.1"/>
    <property type="molecule type" value="Genomic_DNA"/>
</dbReference>
<accession>A0A7X1ZGF0</accession>
<proteinExistence type="predicted"/>
<feature type="region of interest" description="Disordered" evidence="2">
    <location>
        <begin position="139"/>
        <end position="160"/>
    </location>
</feature>
<reference evidence="4 5" key="1">
    <citation type="submission" date="2019-10" db="EMBL/GenBank/DDBJ databases">
        <title>Draft whole-genome sequence of the purple nonsulfur photosynthetic bacterium Roseospira navarrensis DSM 15114.</title>
        <authorList>
            <person name="Kyndt J.A."/>
            <person name="Meyer T.E."/>
        </authorList>
    </citation>
    <scope>NUCLEOTIDE SEQUENCE [LARGE SCALE GENOMIC DNA]</scope>
    <source>
        <strain evidence="4 5">DSM 15114</strain>
    </source>
</reference>
<keyword evidence="5" id="KW-1185">Reference proteome</keyword>
<keyword evidence="3" id="KW-0732">Signal</keyword>
<dbReference type="AlphaFoldDB" id="A0A7X1ZGF0"/>
<feature type="coiled-coil region" evidence="1">
    <location>
        <begin position="452"/>
        <end position="480"/>
    </location>
</feature>
<name>A0A7X1ZGF0_9PROT</name>
<evidence type="ECO:0000313" key="4">
    <source>
        <dbReference type="EMBL" id="MQX38000.1"/>
    </source>
</evidence>
<evidence type="ECO:0000313" key="5">
    <source>
        <dbReference type="Proteomes" id="UP000434582"/>
    </source>
</evidence>
<feature type="chain" id="PRO_5030748588" evidence="3">
    <location>
        <begin position="19"/>
        <end position="631"/>
    </location>
</feature>
<feature type="signal peptide" evidence="3">
    <location>
        <begin position="1"/>
        <end position="18"/>
    </location>
</feature>
<protein>
    <submittedName>
        <fullName evidence="4">Uncharacterized protein</fullName>
    </submittedName>
</protein>
<organism evidence="4 5">
    <name type="scientific">Roseospira navarrensis</name>
    <dbReference type="NCBI Taxonomy" id="140058"/>
    <lineage>
        <taxon>Bacteria</taxon>
        <taxon>Pseudomonadati</taxon>
        <taxon>Pseudomonadota</taxon>
        <taxon>Alphaproteobacteria</taxon>
        <taxon>Rhodospirillales</taxon>
        <taxon>Rhodospirillaceae</taxon>
        <taxon>Roseospira</taxon>
    </lineage>
</organism>
<dbReference type="Proteomes" id="UP000434582">
    <property type="component" value="Unassembled WGS sequence"/>
</dbReference>